<comment type="similarity">
    <text evidence="5">Belongs to the creatininase superfamily.</text>
</comment>
<dbReference type="PANTHER" id="PTHR35005">
    <property type="entry name" value="3-DEHYDRO-SCYLLO-INOSOSE HYDROLASE"/>
    <property type="match status" value="1"/>
</dbReference>
<dbReference type="Gene3D" id="3.40.50.10310">
    <property type="entry name" value="Creatininase"/>
    <property type="match status" value="1"/>
</dbReference>
<keyword evidence="3 6" id="KW-0378">Hydrolase</keyword>
<dbReference type="SUPFAM" id="SSF102215">
    <property type="entry name" value="Creatininase"/>
    <property type="match status" value="1"/>
</dbReference>
<organism evidence="6 7">
    <name type="scientific">Deinococcus peraridilitoris (strain DSM 19664 / LMG 22246 / CIP 109416 / KR-200)</name>
    <dbReference type="NCBI Taxonomy" id="937777"/>
    <lineage>
        <taxon>Bacteria</taxon>
        <taxon>Thermotogati</taxon>
        <taxon>Deinococcota</taxon>
        <taxon>Deinococci</taxon>
        <taxon>Deinococcales</taxon>
        <taxon>Deinococcaceae</taxon>
        <taxon>Deinococcus</taxon>
    </lineage>
</organism>
<dbReference type="EMBL" id="CP003383">
    <property type="protein sequence ID" value="AFZ69671.1"/>
    <property type="molecule type" value="Genomic_DNA"/>
</dbReference>
<evidence type="ECO:0000256" key="5">
    <source>
        <dbReference type="ARBA" id="ARBA00024029"/>
    </source>
</evidence>
<proteinExistence type="inferred from homology"/>
<keyword evidence="4" id="KW-0862">Zinc</keyword>
<dbReference type="AlphaFoldDB" id="L0A783"/>
<dbReference type="KEGG" id="dpd:Deipe_4330"/>
<dbReference type="HOGENOM" id="CLU_055029_3_1_0"/>
<dbReference type="Proteomes" id="UP000010467">
    <property type="component" value="Plasmid pDEIPE01"/>
</dbReference>
<reference evidence="7" key="1">
    <citation type="submission" date="2012-03" db="EMBL/GenBank/DDBJ databases">
        <title>Complete sequence of plasmid 1 of Deinococcus peraridilitoris DSM 19664.</title>
        <authorList>
            <person name="Lucas S."/>
            <person name="Copeland A."/>
            <person name="Lapidus A."/>
            <person name="Glavina del Rio T."/>
            <person name="Dalin E."/>
            <person name="Tice H."/>
            <person name="Bruce D."/>
            <person name="Goodwin L."/>
            <person name="Pitluck S."/>
            <person name="Peters L."/>
            <person name="Mikhailova N."/>
            <person name="Lu M."/>
            <person name="Kyrpides N."/>
            <person name="Mavromatis K."/>
            <person name="Ivanova N."/>
            <person name="Brettin T."/>
            <person name="Detter J.C."/>
            <person name="Han C."/>
            <person name="Larimer F."/>
            <person name="Land M."/>
            <person name="Hauser L."/>
            <person name="Markowitz V."/>
            <person name="Cheng J.-F."/>
            <person name="Hugenholtz P."/>
            <person name="Woyke T."/>
            <person name="Wu D."/>
            <person name="Pukall R."/>
            <person name="Steenblock K."/>
            <person name="Brambilla E."/>
            <person name="Klenk H.-P."/>
            <person name="Eisen J.A."/>
        </authorList>
    </citation>
    <scope>NUCLEOTIDE SEQUENCE [LARGE SCALE GENOMIC DNA]</scope>
    <source>
        <strain evidence="7">DSM 19664 / LMG 22246 / CIP 109416 / KR-200</strain>
        <plasmid evidence="7">Plasmid pDEIPE01</plasmid>
    </source>
</reference>
<sequence length="242" mass="27452">MIRNLNWMHVEAYLQHDDRCVLPLGSTEQHGYLSLCVDNTLPEKLALDAAEPLDVPVFPVLPYGITPYFRAYPGSVTLRVQTYLAVVRDLLDGLHEQGFRRILIVNGHGGNSPAQGFVGEWMADHPGTQVQFHNWWNAPQVWAHVQRTDSNASHASWMENFPWTRLPGVTLPEEEKTALNLNRLRLLAPQELREYLGDGNYGGKYQRPDQDMLALWDTAVRETRSLLENGWAVTERVQAGQG</sequence>
<dbReference type="PATRIC" id="fig|937777.3.peg.4360"/>
<dbReference type="InterPro" id="IPR024087">
    <property type="entry name" value="Creatininase-like_sf"/>
</dbReference>
<dbReference type="GO" id="GO:0046872">
    <property type="term" value="F:metal ion binding"/>
    <property type="evidence" value="ECO:0007669"/>
    <property type="project" value="UniProtKB-KW"/>
</dbReference>
<dbReference type="RefSeq" id="WP_015231571.1">
    <property type="nucleotide sequence ID" value="NC_019789.1"/>
</dbReference>
<evidence type="ECO:0000313" key="6">
    <source>
        <dbReference type="EMBL" id="AFZ69671.1"/>
    </source>
</evidence>
<evidence type="ECO:0000313" key="7">
    <source>
        <dbReference type="Proteomes" id="UP000010467"/>
    </source>
</evidence>
<comment type="cofactor">
    <cofactor evidence="1">
        <name>Zn(2+)</name>
        <dbReference type="ChEBI" id="CHEBI:29105"/>
    </cofactor>
</comment>
<dbReference type="PANTHER" id="PTHR35005:SF1">
    <property type="entry name" value="2-AMINO-5-FORMYLAMINO-6-RIBOSYLAMINOPYRIMIDIN-4(3H)-ONE 5'-MONOPHOSPHATE DEFORMYLASE"/>
    <property type="match status" value="1"/>
</dbReference>
<name>L0A783_DEIPD</name>
<geneLocation type="plasmid" evidence="6 7">
    <name>pDEIPE01</name>
</geneLocation>
<gene>
    <name evidence="6" type="ordered locus">Deipe_4330</name>
</gene>
<evidence type="ECO:0000256" key="4">
    <source>
        <dbReference type="ARBA" id="ARBA00022833"/>
    </source>
</evidence>
<evidence type="ECO:0000256" key="3">
    <source>
        <dbReference type="ARBA" id="ARBA00022801"/>
    </source>
</evidence>
<keyword evidence="2" id="KW-0479">Metal-binding</keyword>
<keyword evidence="6" id="KW-0614">Plasmid</keyword>
<protein>
    <submittedName>
        <fullName evidence="6">Creatinine amidohydrolase</fullName>
    </submittedName>
</protein>
<keyword evidence="7" id="KW-1185">Reference proteome</keyword>
<dbReference type="GO" id="GO:0009231">
    <property type="term" value="P:riboflavin biosynthetic process"/>
    <property type="evidence" value="ECO:0007669"/>
    <property type="project" value="TreeGrafter"/>
</dbReference>
<evidence type="ECO:0000256" key="2">
    <source>
        <dbReference type="ARBA" id="ARBA00022723"/>
    </source>
</evidence>
<accession>L0A783</accession>
<dbReference type="InterPro" id="IPR003785">
    <property type="entry name" value="Creatininase/forma_Hydrolase"/>
</dbReference>
<dbReference type="Pfam" id="PF02633">
    <property type="entry name" value="Creatininase"/>
    <property type="match status" value="1"/>
</dbReference>
<dbReference type="GO" id="GO:0016811">
    <property type="term" value="F:hydrolase activity, acting on carbon-nitrogen (but not peptide) bonds, in linear amides"/>
    <property type="evidence" value="ECO:0007669"/>
    <property type="project" value="TreeGrafter"/>
</dbReference>
<evidence type="ECO:0000256" key="1">
    <source>
        <dbReference type="ARBA" id="ARBA00001947"/>
    </source>
</evidence>